<evidence type="ECO:0000313" key="2">
    <source>
        <dbReference type="Proteomes" id="UP001055439"/>
    </source>
</evidence>
<organism evidence="1 2">
    <name type="scientific">Musa troglodytarum</name>
    <name type="common">fe'i banana</name>
    <dbReference type="NCBI Taxonomy" id="320322"/>
    <lineage>
        <taxon>Eukaryota</taxon>
        <taxon>Viridiplantae</taxon>
        <taxon>Streptophyta</taxon>
        <taxon>Embryophyta</taxon>
        <taxon>Tracheophyta</taxon>
        <taxon>Spermatophyta</taxon>
        <taxon>Magnoliopsida</taxon>
        <taxon>Liliopsida</taxon>
        <taxon>Zingiberales</taxon>
        <taxon>Musaceae</taxon>
        <taxon>Musa</taxon>
    </lineage>
</organism>
<dbReference type="EMBL" id="CP097511">
    <property type="protein sequence ID" value="URE43746.1"/>
    <property type="molecule type" value="Genomic_DNA"/>
</dbReference>
<sequence>MKKREGLVATGESKRARTRCFHLKCCNDDRNEQRTLAEEESSCKSTLSRELWRIRILAEPSKSKSFDAGSKVSVGTTLDLPPPALSLVLCDELGLVAHSVCL</sequence>
<dbReference type="AlphaFoldDB" id="A0A9E7L7V4"/>
<proteinExistence type="predicted"/>
<name>A0A9E7L7V4_9LILI</name>
<accession>A0A9E7L7V4</accession>
<dbReference type="OrthoDB" id="10595987at2759"/>
<evidence type="ECO:0000313" key="1">
    <source>
        <dbReference type="EMBL" id="URE43746.1"/>
    </source>
</evidence>
<keyword evidence="2" id="KW-1185">Reference proteome</keyword>
<protein>
    <submittedName>
        <fullName evidence="1">Uncharacterized protein</fullName>
    </submittedName>
</protein>
<reference evidence="1" key="1">
    <citation type="submission" date="2022-05" db="EMBL/GenBank/DDBJ databases">
        <title>The Musa troglodytarum L. genome provides insights into the mechanism of non-climacteric behaviour and enrichment of carotenoids.</title>
        <authorList>
            <person name="Wang J."/>
        </authorList>
    </citation>
    <scope>NUCLEOTIDE SEQUENCE</scope>
    <source>
        <tissue evidence="1">Leaf</tissue>
    </source>
</reference>
<dbReference type="Proteomes" id="UP001055439">
    <property type="component" value="Chromosome 9"/>
</dbReference>
<gene>
    <name evidence="1" type="ORF">MUK42_14686</name>
</gene>